<dbReference type="InterPro" id="IPR005892">
    <property type="entry name" value="Gly-betaine_transp_ATP-bd"/>
</dbReference>
<dbReference type="InterPro" id="IPR051921">
    <property type="entry name" value="ABC_osmolyte_uptake_ATP-bind"/>
</dbReference>
<comment type="subunit">
    <text evidence="7">The complex is probably composed of two ATP-binding proteins, two transmembrane proteins and a solute-binding protein.</text>
</comment>
<dbReference type="GO" id="GO:0031460">
    <property type="term" value="P:glycine betaine transport"/>
    <property type="evidence" value="ECO:0007669"/>
    <property type="project" value="InterPro"/>
</dbReference>
<comment type="caution">
    <text evidence="9">The sequence shown here is derived from an EMBL/GenBank/DDBJ whole genome shotgun (WGS) entry which is preliminary data.</text>
</comment>
<dbReference type="GO" id="GO:0005886">
    <property type="term" value="C:plasma membrane"/>
    <property type="evidence" value="ECO:0007669"/>
    <property type="project" value="UniProtKB-SubCell"/>
</dbReference>
<evidence type="ECO:0000256" key="2">
    <source>
        <dbReference type="ARBA" id="ARBA00022448"/>
    </source>
</evidence>
<dbReference type="FunFam" id="3.40.50.300:FF:000201">
    <property type="entry name" value="Glycine betaine/L-proline ABC transporter ATP-binding protein"/>
    <property type="match status" value="1"/>
</dbReference>
<name>A0A271K929_9HYPH</name>
<dbReference type="PANTHER" id="PTHR43869:SF1">
    <property type="entry name" value="GLYCINE BETAINE_PROLINE BETAINE TRANSPORT SYSTEM ATP-BINDING PROTEIN PROV"/>
    <property type="match status" value="1"/>
</dbReference>
<dbReference type="PROSITE" id="PS00211">
    <property type="entry name" value="ABC_TRANSPORTER_1"/>
    <property type="match status" value="1"/>
</dbReference>
<keyword evidence="10" id="KW-1185">Reference proteome</keyword>
<evidence type="ECO:0000256" key="6">
    <source>
        <dbReference type="ARBA" id="ARBA00061968"/>
    </source>
</evidence>
<dbReference type="Pfam" id="PF00005">
    <property type="entry name" value="ABC_tran"/>
    <property type="match status" value="1"/>
</dbReference>
<keyword evidence="7" id="KW-0997">Cell inner membrane</keyword>
<evidence type="ECO:0000313" key="10">
    <source>
        <dbReference type="Proteomes" id="UP000215931"/>
    </source>
</evidence>
<gene>
    <name evidence="9" type="ORF">CIT31_27265</name>
</gene>
<evidence type="ECO:0000259" key="8">
    <source>
        <dbReference type="PROSITE" id="PS50893"/>
    </source>
</evidence>
<dbReference type="GO" id="GO:0006865">
    <property type="term" value="P:amino acid transport"/>
    <property type="evidence" value="ECO:0007669"/>
    <property type="project" value="UniProtKB-UniRule"/>
</dbReference>
<dbReference type="SUPFAM" id="SSF52540">
    <property type="entry name" value="P-loop containing nucleoside triphosphate hydrolases"/>
    <property type="match status" value="1"/>
</dbReference>
<protein>
    <recommendedName>
        <fullName evidence="7">Quaternary amine transport ATP-binding protein</fullName>
        <ecNumber evidence="7">7.6.2.9</ecNumber>
    </recommendedName>
</protein>
<comment type="subcellular location">
    <subcellularLocation>
        <location evidence="7">Cell inner membrane</location>
        <topology evidence="7">Peripheral membrane protein</topology>
    </subcellularLocation>
</comment>
<comment type="subunit">
    <text evidence="6">The complex is probably composed of two ATP-binding proteins (TmoW), two transmembrane proteins (TmoV) and a solute-binding protein (TmoX).</text>
</comment>
<dbReference type="SMART" id="SM00382">
    <property type="entry name" value="AAA"/>
    <property type="match status" value="1"/>
</dbReference>
<dbReference type="OrthoDB" id="9802264at2"/>
<evidence type="ECO:0000256" key="4">
    <source>
        <dbReference type="ARBA" id="ARBA00022840"/>
    </source>
</evidence>
<reference evidence="9 10" key="1">
    <citation type="submission" date="2017-08" db="EMBL/GenBank/DDBJ databases">
        <title>Mesorhizobium wenxinae sp. nov., a novel rhizobial species isolated from root nodules of chickpea (Cicer arietinum L.).</title>
        <authorList>
            <person name="Zhang J."/>
        </authorList>
    </citation>
    <scope>NUCLEOTIDE SEQUENCE [LARGE SCALE GENOMIC DNA]</scope>
    <source>
        <strain evidence="10">WYCCWR 10019</strain>
    </source>
</reference>
<comment type="catalytic activity">
    <reaction evidence="5">
        <text>a quaternary ammonium(out) + ATP + H2O = a quaternary ammonium(in) + ADP + phosphate + H(+)</text>
        <dbReference type="Rhea" id="RHEA:11036"/>
        <dbReference type="ChEBI" id="CHEBI:15377"/>
        <dbReference type="ChEBI" id="CHEBI:15378"/>
        <dbReference type="ChEBI" id="CHEBI:30616"/>
        <dbReference type="ChEBI" id="CHEBI:35267"/>
        <dbReference type="ChEBI" id="CHEBI:43474"/>
        <dbReference type="ChEBI" id="CHEBI:456216"/>
        <dbReference type="EC" id="7.6.2.9"/>
    </reaction>
    <physiologicalReaction direction="left-to-right" evidence="5">
        <dbReference type="Rhea" id="RHEA:11037"/>
    </physiologicalReaction>
</comment>
<accession>A0A271K929</accession>
<dbReference type="GO" id="GO:0016887">
    <property type="term" value="F:ATP hydrolysis activity"/>
    <property type="evidence" value="ECO:0007669"/>
    <property type="project" value="UniProtKB-UniRule"/>
</dbReference>
<dbReference type="InterPro" id="IPR027417">
    <property type="entry name" value="P-loop_NTPase"/>
</dbReference>
<dbReference type="GO" id="GO:0005524">
    <property type="term" value="F:ATP binding"/>
    <property type="evidence" value="ECO:0007669"/>
    <property type="project" value="UniProtKB-UniRule"/>
</dbReference>
<dbReference type="Gene3D" id="3.40.50.300">
    <property type="entry name" value="P-loop containing nucleotide triphosphate hydrolases"/>
    <property type="match status" value="1"/>
</dbReference>
<evidence type="ECO:0000313" key="9">
    <source>
        <dbReference type="EMBL" id="PAP92246.1"/>
    </source>
</evidence>
<dbReference type="RefSeq" id="WP_095521170.1">
    <property type="nucleotide sequence ID" value="NZ_NPKH01000035.1"/>
</dbReference>
<keyword evidence="7" id="KW-0472">Membrane</keyword>
<sequence>MSVKKIEFKNVWKVYAAREGDALEEIKRSRLCGAPAPPYVVGVEDVSFDINEGEIFCIIGLSGSGKSTLLRHINGLIRPTAGEVIINGVSIKELSDARLLQLRSQKIGMVFQHVALLPNRTVTENVALGLEIRGVKRAERRQLAQEALERVHLPQWGAFYPDELSGGMQQRVGLARALVTDPEILLMDEPFSALDPIIRRQLQDQFIEISAKATKTTVFITHDIEEAARLGDRIAIMNKGKVEQIGTPQDILLRPATPYVREFVSHVTLLDKLVAGDIMQSNSEIVHSANVACDGGSIDAETPVAEVIRRGISGTGTLLVSRGGTNVGMIGREEILTFLTMRPDTDR</sequence>
<dbReference type="InterPro" id="IPR003439">
    <property type="entry name" value="ABC_transporter-like_ATP-bd"/>
</dbReference>
<dbReference type="EC" id="7.6.2.9" evidence="7"/>
<comment type="similarity">
    <text evidence="1 7">Belongs to the ABC transporter superfamily.</text>
</comment>
<dbReference type="NCBIfam" id="TIGR01186">
    <property type="entry name" value="proV"/>
    <property type="match status" value="1"/>
</dbReference>
<keyword evidence="2 7" id="KW-0813">Transport</keyword>
<dbReference type="PANTHER" id="PTHR43869">
    <property type="entry name" value="GLYCINE BETAINE/PROLINE BETAINE TRANSPORT SYSTEM ATP-BINDING PROTEIN PROV"/>
    <property type="match status" value="1"/>
</dbReference>
<evidence type="ECO:0000256" key="5">
    <source>
        <dbReference type="ARBA" id="ARBA00051811"/>
    </source>
</evidence>
<evidence type="ECO:0000256" key="3">
    <source>
        <dbReference type="ARBA" id="ARBA00022741"/>
    </source>
</evidence>
<feature type="domain" description="ABC transporter" evidence="8">
    <location>
        <begin position="6"/>
        <end position="264"/>
    </location>
</feature>
<keyword evidence="7" id="KW-1003">Cell membrane</keyword>
<evidence type="ECO:0000256" key="7">
    <source>
        <dbReference type="RuleBase" id="RU369116"/>
    </source>
</evidence>
<proteinExistence type="inferred from homology"/>
<organism evidence="9 10">
    <name type="scientific">Mesorhizobium wenxiniae</name>
    <dbReference type="NCBI Taxonomy" id="2014805"/>
    <lineage>
        <taxon>Bacteria</taxon>
        <taxon>Pseudomonadati</taxon>
        <taxon>Pseudomonadota</taxon>
        <taxon>Alphaproteobacteria</taxon>
        <taxon>Hyphomicrobiales</taxon>
        <taxon>Phyllobacteriaceae</taxon>
        <taxon>Mesorhizobium</taxon>
    </lineage>
</organism>
<dbReference type="GO" id="GO:0015418">
    <property type="term" value="F:ABC-type quaternary ammonium compound transporting activity"/>
    <property type="evidence" value="ECO:0007669"/>
    <property type="project" value="UniProtKB-EC"/>
</dbReference>
<dbReference type="AlphaFoldDB" id="A0A271K929"/>
<keyword evidence="4 7" id="KW-0067">ATP-binding</keyword>
<keyword evidence="3 7" id="KW-0547">Nucleotide-binding</keyword>
<dbReference type="PROSITE" id="PS50893">
    <property type="entry name" value="ABC_TRANSPORTER_2"/>
    <property type="match status" value="1"/>
</dbReference>
<dbReference type="GO" id="GO:0006970">
    <property type="term" value="P:response to osmotic stress"/>
    <property type="evidence" value="ECO:0007669"/>
    <property type="project" value="UniProtKB-ARBA"/>
</dbReference>
<dbReference type="InterPro" id="IPR017871">
    <property type="entry name" value="ABC_transporter-like_CS"/>
</dbReference>
<dbReference type="Proteomes" id="UP000215931">
    <property type="component" value="Unassembled WGS sequence"/>
</dbReference>
<evidence type="ECO:0000256" key="1">
    <source>
        <dbReference type="ARBA" id="ARBA00005417"/>
    </source>
</evidence>
<dbReference type="InterPro" id="IPR003593">
    <property type="entry name" value="AAA+_ATPase"/>
</dbReference>
<dbReference type="EMBL" id="NPKH01000035">
    <property type="protein sequence ID" value="PAP92246.1"/>
    <property type="molecule type" value="Genomic_DNA"/>
</dbReference>